<organism evidence="1 2">
    <name type="scientific">Ancylostoma ceylanicum</name>
    <dbReference type="NCBI Taxonomy" id="53326"/>
    <lineage>
        <taxon>Eukaryota</taxon>
        <taxon>Metazoa</taxon>
        <taxon>Ecdysozoa</taxon>
        <taxon>Nematoda</taxon>
        <taxon>Chromadorea</taxon>
        <taxon>Rhabditida</taxon>
        <taxon>Rhabditina</taxon>
        <taxon>Rhabditomorpha</taxon>
        <taxon>Strongyloidea</taxon>
        <taxon>Ancylostomatidae</taxon>
        <taxon>Ancylostomatinae</taxon>
        <taxon>Ancylostoma</taxon>
    </lineage>
</organism>
<proteinExistence type="predicted"/>
<keyword evidence="2" id="KW-1185">Reference proteome</keyword>
<dbReference type="AlphaFoldDB" id="A0A016UYS3"/>
<accession>A0A016UYS3</accession>
<sequence>MMSGAVASRAFQCRGKAIAIDADFVSPCSNYIDLSCLQAVPCFSRLRGLLQIVFKMSPVVLGSITAKAVLVPSDSWHPLAGMCFFYPIMPKLPCDKSHPTNAVGL</sequence>
<dbReference type="EMBL" id="JARK01001358">
    <property type="protein sequence ID" value="EYC20345.1"/>
    <property type="molecule type" value="Genomic_DNA"/>
</dbReference>
<evidence type="ECO:0000313" key="2">
    <source>
        <dbReference type="Proteomes" id="UP000024635"/>
    </source>
</evidence>
<name>A0A016UYS3_9BILA</name>
<protein>
    <submittedName>
        <fullName evidence="1">Uncharacterized protein</fullName>
    </submittedName>
</protein>
<evidence type="ECO:0000313" key="1">
    <source>
        <dbReference type="EMBL" id="EYC20345.1"/>
    </source>
</evidence>
<reference evidence="2" key="1">
    <citation type="journal article" date="2015" name="Nat. Genet.">
        <title>The genome and transcriptome of the zoonotic hookworm Ancylostoma ceylanicum identify infection-specific gene families.</title>
        <authorList>
            <person name="Schwarz E.M."/>
            <person name="Hu Y."/>
            <person name="Antoshechkin I."/>
            <person name="Miller M.M."/>
            <person name="Sternberg P.W."/>
            <person name="Aroian R.V."/>
        </authorList>
    </citation>
    <scope>NUCLEOTIDE SEQUENCE</scope>
    <source>
        <strain evidence="2">HY135</strain>
    </source>
</reference>
<gene>
    <name evidence="1" type="primary">Acey_s0022.g581</name>
    <name evidence="1" type="ORF">Y032_0022g581</name>
</gene>
<dbReference type="Proteomes" id="UP000024635">
    <property type="component" value="Unassembled WGS sequence"/>
</dbReference>
<comment type="caution">
    <text evidence="1">The sequence shown here is derived from an EMBL/GenBank/DDBJ whole genome shotgun (WGS) entry which is preliminary data.</text>
</comment>